<sequence length="609" mass="68985">MILAPRQPIPHGRLYRCHPNGPVHMVTARKRVGPLPVQQLAVRYSFDYSSLEYFSLDDSTRDSLSYSSSEASSDFHSDASSDSSSRHSLSDHSSLDLLSTSAGPSCKRRRSLMTYVPALPPVSGALSPVRADLIPLPKRVRDSDYLADVEVGPRETSLRDDVIPRGSDKPHLEQDIDPEIETGMRGPVKVRVERVMHPAMPEDTPEPTQEKAIEVTYETLGDFVQRFHDHTQAILVHRVQVKRDNRRLRGTASVESQRVDRLQRGLSRMQREINRKEAKEVPGWSPEFEEQLDEDSVPEDDIFGGVDKPNMNNSEEEFKDENVVPDTMFDNGSVKPSVVKNSSGNQGLNKKAKKDWVKELCVSNKVNFLSLQETKMDVIDLFDIKSVCPLKINGKKMLWEYLMHVMASWKGDVITMGDFNEVRYSNERIGSNFNVKGANAFNSFIILAGLEEIPLGGCSFTWCHKSGSKMSKLDRFLVSESLLKVDGFEKLIVETWSDIAACGSNDMLNLMYKLKNLKKKIRGWNSMRQSFKNSKIMLKSKLAFVGLVIDKRNASEEVIYKRLEIVNSINELEKQQAMEMAQKAKIKWAIEGDEYSKYYHGILNKKGTI</sequence>
<protein>
    <recommendedName>
        <fullName evidence="3">RNA-directed DNA polymerase, eukaryota</fullName>
    </recommendedName>
</protein>
<feature type="compositionally biased region" description="Acidic residues" evidence="1">
    <location>
        <begin position="287"/>
        <end position="300"/>
    </location>
</feature>
<feature type="region of interest" description="Disordered" evidence="1">
    <location>
        <begin position="65"/>
        <end position="104"/>
    </location>
</feature>
<gene>
    <name evidence="2" type="ORF">Tci_174320</name>
</gene>
<dbReference type="EMBL" id="BKCJ010042382">
    <property type="protein sequence ID" value="GEW02344.1"/>
    <property type="molecule type" value="Genomic_DNA"/>
</dbReference>
<feature type="region of interest" description="Disordered" evidence="1">
    <location>
        <begin position="277"/>
        <end position="300"/>
    </location>
</feature>
<dbReference type="AlphaFoldDB" id="A0A699GVV2"/>
<feature type="compositionally biased region" description="Basic and acidic residues" evidence="1">
    <location>
        <begin position="73"/>
        <end position="94"/>
    </location>
</feature>
<dbReference type="InterPro" id="IPR036691">
    <property type="entry name" value="Endo/exonu/phosph_ase_sf"/>
</dbReference>
<dbReference type="SUPFAM" id="SSF56219">
    <property type="entry name" value="DNase I-like"/>
    <property type="match status" value="1"/>
</dbReference>
<proteinExistence type="predicted"/>
<name>A0A699GVV2_TANCI</name>
<evidence type="ECO:0000256" key="1">
    <source>
        <dbReference type="SAM" id="MobiDB-lite"/>
    </source>
</evidence>
<accession>A0A699GVV2</accession>
<organism evidence="2">
    <name type="scientific">Tanacetum cinerariifolium</name>
    <name type="common">Dalmatian daisy</name>
    <name type="synonym">Chrysanthemum cinerariifolium</name>
    <dbReference type="NCBI Taxonomy" id="118510"/>
    <lineage>
        <taxon>Eukaryota</taxon>
        <taxon>Viridiplantae</taxon>
        <taxon>Streptophyta</taxon>
        <taxon>Embryophyta</taxon>
        <taxon>Tracheophyta</taxon>
        <taxon>Spermatophyta</taxon>
        <taxon>Magnoliopsida</taxon>
        <taxon>eudicotyledons</taxon>
        <taxon>Gunneridae</taxon>
        <taxon>Pentapetalae</taxon>
        <taxon>asterids</taxon>
        <taxon>campanulids</taxon>
        <taxon>Asterales</taxon>
        <taxon>Asteraceae</taxon>
        <taxon>Asteroideae</taxon>
        <taxon>Anthemideae</taxon>
        <taxon>Anthemidinae</taxon>
        <taxon>Tanacetum</taxon>
    </lineage>
</organism>
<evidence type="ECO:0008006" key="3">
    <source>
        <dbReference type="Google" id="ProtNLM"/>
    </source>
</evidence>
<dbReference type="Gene3D" id="3.60.10.10">
    <property type="entry name" value="Endonuclease/exonuclease/phosphatase"/>
    <property type="match status" value="1"/>
</dbReference>
<dbReference type="PANTHER" id="PTHR33710">
    <property type="entry name" value="BNAC02G09200D PROTEIN"/>
    <property type="match status" value="1"/>
</dbReference>
<evidence type="ECO:0000313" key="2">
    <source>
        <dbReference type="EMBL" id="GEW02344.1"/>
    </source>
</evidence>
<comment type="caution">
    <text evidence="2">The sequence shown here is derived from an EMBL/GenBank/DDBJ whole genome shotgun (WGS) entry which is preliminary data.</text>
</comment>
<dbReference type="PANTHER" id="PTHR33710:SF64">
    <property type="entry name" value="ENDONUCLEASE_EXONUCLEASE_PHOSPHATASE DOMAIN-CONTAINING PROTEIN"/>
    <property type="match status" value="1"/>
</dbReference>
<reference evidence="2" key="1">
    <citation type="journal article" date="2019" name="Sci. Rep.">
        <title>Draft genome of Tanacetum cinerariifolium, the natural source of mosquito coil.</title>
        <authorList>
            <person name="Yamashiro T."/>
            <person name="Shiraishi A."/>
            <person name="Satake H."/>
            <person name="Nakayama K."/>
        </authorList>
    </citation>
    <scope>NUCLEOTIDE SEQUENCE</scope>
</reference>